<accession>A0A2U8UWH8</accession>
<keyword evidence="2" id="KW-1185">Reference proteome</keyword>
<organism evidence="1 2">
    <name type="scientific">Erwinia phage Faunus</name>
    <dbReference type="NCBI Taxonomy" id="2182346"/>
    <lineage>
        <taxon>Viruses</taxon>
        <taxon>Duplodnaviria</taxon>
        <taxon>Heunggongvirae</taxon>
        <taxon>Uroviricota</taxon>
        <taxon>Caudoviricetes</taxon>
        <taxon>Chaseviridae</taxon>
        <taxon>Cleopatravirinae</taxon>
        <taxon>Faunusvirus</taxon>
        <taxon>Faunusvirus faunus</taxon>
    </lineage>
</organism>
<name>A0A2U8UWH8_9CAUD</name>
<sequence length="44" mass="5026">MVALVDEALNLQMKVFIEVFVDEFAAIFKSFKINANDSEMRMVA</sequence>
<dbReference type="GeneID" id="54992656"/>
<proteinExistence type="predicted"/>
<dbReference type="EMBL" id="MH191398">
    <property type="protein sequence ID" value="AWN08612.1"/>
    <property type="molecule type" value="Genomic_DNA"/>
</dbReference>
<evidence type="ECO:0000313" key="1">
    <source>
        <dbReference type="EMBL" id="AWN08612.1"/>
    </source>
</evidence>
<protein>
    <submittedName>
        <fullName evidence="1">Uncharacterized protein</fullName>
    </submittedName>
</protein>
<evidence type="ECO:0000313" key="2">
    <source>
        <dbReference type="Proteomes" id="UP000246222"/>
    </source>
</evidence>
<dbReference type="RefSeq" id="YP_009802122.1">
    <property type="nucleotide sequence ID" value="NC_047978.1"/>
</dbReference>
<dbReference type="KEGG" id="vg:54992656"/>
<dbReference type="Proteomes" id="UP000246222">
    <property type="component" value="Segment"/>
</dbReference>
<reference evidence="1 2" key="1">
    <citation type="submission" date="2018-04" db="EMBL/GenBank/DDBJ databases">
        <title>Phage therapy in agriculture - a green tech approach to combat plant pathogenic bacteria.</title>
        <authorList>
            <person name="Djurhuus A.M."/>
            <person name="Carstens A.B."/>
            <person name="Hansen L.H."/>
        </authorList>
    </citation>
    <scope>NUCLEOTIDE SEQUENCE [LARGE SCALE GENOMIC DNA]</scope>
</reference>